<evidence type="ECO:0000256" key="1">
    <source>
        <dbReference type="SAM" id="MobiDB-lite"/>
    </source>
</evidence>
<dbReference type="Proteomes" id="UP001521150">
    <property type="component" value="Unassembled WGS sequence"/>
</dbReference>
<dbReference type="EMBL" id="JAJVCN010000003">
    <property type="protein sequence ID" value="MCE7007768.1"/>
    <property type="molecule type" value="Genomic_DNA"/>
</dbReference>
<sequence length="217" mass="23558">MSQWRLPGAVDNGHTFFAHALALAAAHGPGPWPDGGYPLPDEESPPPMMSGSVSDGVRTHHFAVNDGTAAAIKIADAIRGIIEDPPDLVAIQRLHDLIADHDTLPIADPLSERLACLDRDRVREVGRWLAEYGTRRDAVATGIVLIGLTGDERDRELLLLLGSLEDLALYAVVALGRTRSDRDMAIFELARRVRAWGRIQAVERLEGTPDPEIKASA</sequence>
<name>A0ABS8ZKX6_9PSEU</name>
<dbReference type="RefSeq" id="WP_233729334.1">
    <property type="nucleotide sequence ID" value="NZ_JAJVCN010000003.1"/>
</dbReference>
<feature type="region of interest" description="Disordered" evidence="1">
    <location>
        <begin position="33"/>
        <end position="53"/>
    </location>
</feature>
<organism evidence="2 3">
    <name type="scientific">Kibdelosporangium philippinense</name>
    <dbReference type="NCBI Taxonomy" id="211113"/>
    <lineage>
        <taxon>Bacteria</taxon>
        <taxon>Bacillati</taxon>
        <taxon>Actinomycetota</taxon>
        <taxon>Actinomycetes</taxon>
        <taxon>Pseudonocardiales</taxon>
        <taxon>Pseudonocardiaceae</taxon>
        <taxon>Kibdelosporangium</taxon>
    </lineage>
</organism>
<accession>A0ABS8ZKX6</accession>
<keyword evidence="3" id="KW-1185">Reference proteome</keyword>
<evidence type="ECO:0000313" key="3">
    <source>
        <dbReference type="Proteomes" id="UP001521150"/>
    </source>
</evidence>
<protein>
    <recommendedName>
        <fullName evidence="4">DUF4254 domain-containing protein</fullName>
    </recommendedName>
</protein>
<reference evidence="2 3" key="1">
    <citation type="submission" date="2021-12" db="EMBL/GenBank/DDBJ databases">
        <title>Genome sequence of Kibdelosporangium philippinense ATCC 49844.</title>
        <authorList>
            <person name="Fedorov E.A."/>
            <person name="Omeragic M."/>
            <person name="Shalygina K.F."/>
            <person name="Maclea K.S."/>
        </authorList>
    </citation>
    <scope>NUCLEOTIDE SEQUENCE [LARGE SCALE GENOMIC DNA]</scope>
    <source>
        <strain evidence="2 3">ATCC 49844</strain>
    </source>
</reference>
<evidence type="ECO:0000313" key="2">
    <source>
        <dbReference type="EMBL" id="MCE7007768.1"/>
    </source>
</evidence>
<comment type="caution">
    <text evidence="2">The sequence shown here is derived from an EMBL/GenBank/DDBJ whole genome shotgun (WGS) entry which is preliminary data.</text>
</comment>
<proteinExistence type="predicted"/>
<evidence type="ECO:0008006" key="4">
    <source>
        <dbReference type="Google" id="ProtNLM"/>
    </source>
</evidence>
<gene>
    <name evidence="2" type="ORF">LWC34_33845</name>
</gene>